<organism evidence="5 6">
    <name type="scientific">Paenibacillus naphthalenovorans</name>
    <dbReference type="NCBI Taxonomy" id="162209"/>
    <lineage>
        <taxon>Bacteria</taxon>
        <taxon>Bacillati</taxon>
        <taxon>Bacillota</taxon>
        <taxon>Bacilli</taxon>
        <taxon>Bacillales</taxon>
        <taxon>Paenibacillaceae</taxon>
        <taxon>Paenibacillus</taxon>
    </lineage>
</organism>
<dbReference type="PANTHER" id="PTHR30419">
    <property type="entry name" value="HTH-TYPE TRANSCRIPTIONAL REGULATOR YBHD"/>
    <property type="match status" value="1"/>
</dbReference>
<dbReference type="STRING" id="162209.IJ22_13950"/>
<keyword evidence="6" id="KW-1185">Reference proteome</keyword>
<keyword evidence="3" id="KW-0238">DNA-binding</keyword>
<dbReference type="InterPro" id="IPR005119">
    <property type="entry name" value="LysR_subst-bd"/>
</dbReference>
<dbReference type="PROSITE" id="PS50931">
    <property type="entry name" value="HTH_LYSR"/>
    <property type="match status" value="1"/>
</dbReference>
<dbReference type="Gene3D" id="1.10.10.10">
    <property type="entry name" value="Winged helix-like DNA-binding domain superfamily/Winged helix DNA-binding domain"/>
    <property type="match status" value="1"/>
</dbReference>
<protein>
    <submittedName>
        <fullName evidence="5">Transcriptional regulator</fullName>
    </submittedName>
</protein>
<dbReference type="PATRIC" id="fig|162209.4.peg.1478"/>
<evidence type="ECO:0000256" key="4">
    <source>
        <dbReference type="ARBA" id="ARBA00023163"/>
    </source>
</evidence>
<dbReference type="PRINTS" id="PR00039">
    <property type="entry name" value="HTHLYSR"/>
</dbReference>
<comment type="similarity">
    <text evidence="1">Belongs to the LysR transcriptional regulatory family.</text>
</comment>
<dbReference type="InterPro" id="IPR036390">
    <property type="entry name" value="WH_DNA-bd_sf"/>
</dbReference>
<dbReference type="GO" id="GO:0005829">
    <property type="term" value="C:cytosol"/>
    <property type="evidence" value="ECO:0007669"/>
    <property type="project" value="TreeGrafter"/>
</dbReference>
<proteinExistence type="inferred from homology"/>
<dbReference type="Pfam" id="PF00126">
    <property type="entry name" value="HTH_1"/>
    <property type="match status" value="1"/>
</dbReference>
<dbReference type="CDD" id="cd05466">
    <property type="entry name" value="PBP2_LTTR_substrate"/>
    <property type="match status" value="1"/>
</dbReference>
<evidence type="ECO:0000256" key="1">
    <source>
        <dbReference type="ARBA" id="ARBA00009437"/>
    </source>
</evidence>
<dbReference type="EMBL" id="CP013652">
    <property type="protein sequence ID" value="ALS21771.1"/>
    <property type="molecule type" value="Genomic_DNA"/>
</dbReference>
<sequence>MFIRTDMKSVPVNRRHGESYPHAFFIIRIGKVVPTQEEMKLVQQKKGKGDRMDLRTIKTFQTIVKLGSFQRAAEELKYVQSTITMHIQKLESDLGVKLLERSKKVCLTEAGRLFHEKADLLLKDYEYLQSAMTEWIQGEAGVVRLGVMEPAASYRLPKILAPFMERYPKVQISIQIGNTYVLREMLIEGKIDLAICSVPDTGLGTTFEPLFAEKVALLVPKQDDLAGKHEIYLKDLRGKRLLLTTTICPYRKKLEAALLEKGGSPYFGIEISTMSALKYYVQANFGIAVVPIITVTPPPEGTVLKPIHDLDTGLVTGILLKSDYKALGSAGEKLISTLRDGLLNQKCDQITGVQNKEVQNF</sequence>
<evidence type="ECO:0000256" key="3">
    <source>
        <dbReference type="ARBA" id="ARBA00023125"/>
    </source>
</evidence>
<accession>A0A0U2IM00</accession>
<dbReference type="Gene3D" id="3.40.190.10">
    <property type="entry name" value="Periplasmic binding protein-like II"/>
    <property type="match status" value="2"/>
</dbReference>
<dbReference type="InterPro" id="IPR050950">
    <property type="entry name" value="HTH-type_LysR_regulators"/>
</dbReference>
<reference evidence="5 6" key="2">
    <citation type="journal article" date="2016" name="Genome Announc.">
        <title>Complete Genome Sequences of Two Interactive Moderate Thermophiles, Paenibacillus napthalenovorans 32O-Y and Paenibacillus sp. 32O-W.</title>
        <authorList>
            <person name="Butler R.R.III."/>
            <person name="Wang J."/>
            <person name="Stark B.C."/>
            <person name="Pombert J.F."/>
        </authorList>
    </citation>
    <scope>NUCLEOTIDE SEQUENCE [LARGE SCALE GENOMIC DNA]</scope>
    <source>
        <strain evidence="5 6">32O-Y</strain>
    </source>
</reference>
<dbReference type="PANTHER" id="PTHR30419:SF25">
    <property type="entry name" value="HTH-TYPE TRANSCRIPTIONAL REGULATOR YTLI"/>
    <property type="match status" value="1"/>
</dbReference>
<dbReference type="GO" id="GO:0003677">
    <property type="term" value="F:DNA binding"/>
    <property type="evidence" value="ECO:0007669"/>
    <property type="project" value="UniProtKB-KW"/>
</dbReference>
<reference evidence="6" key="1">
    <citation type="submission" date="2015-12" db="EMBL/GenBank/DDBJ databases">
        <title>Complete genome sequences of two moderately thermophilic Paenibacillus species.</title>
        <authorList>
            <person name="Butler R.III."/>
            <person name="Wang J."/>
            <person name="Stark B.C."/>
            <person name="Pombert J.-F."/>
        </authorList>
    </citation>
    <scope>NUCLEOTIDE SEQUENCE [LARGE SCALE GENOMIC DNA]</scope>
    <source>
        <strain evidence="6">32O-Y</strain>
    </source>
</reference>
<dbReference type="Proteomes" id="UP000061660">
    <property type="component" value="Chromosome"/>
</dbReference>
<keyword evidence="2" id="KW-0805">Transcription regulation</keyword>
<keyword evidence="4" id="KW-0804">Transcription</keyword>
<evidence type="ECO:0000313" key="5">
    <source>
        <dbReference type="EMBL" id="ALS21771.1"/>
    </source>
</evidence>
<evidence type="ECO:0000256" key="2">
    <source>
        <dbReference type="ARBA" id="ARBA00023015"/>
    </source>
</evidence>
<name>A0A0U2IM00_9BACL</name>
<dbReference type="AlphaFoldDB" id="A0A0U2IM00"/>
<dbReference type="Pfam" id="PF03466">
    <property type="entry name" value="LysR_substrate"/>
    <property type="match status" value="1"/>
</dbReference>
<dbReference type="InterPro" id="IPR000847">
    <property type="entry name" value="LysR_HTH_N"/>
</dbReference>
<dbReference type="GO" id="GO:0003700">
    <property type="term" value="F:DNA-binding transcription factor activity"/>
    <property type="evidence" value="ECO:0007669"/>
    <property type="project" value="InterPro"/>
</dbReference>
<evidence type="ECO:0000313" key="6">
    <source>
        <dbReference type="Proteomes" id="UP000061660"/>
    </source>
</evidence>
<dbReference type="SUPFAM" id="SSF53850">
    <property type="entry name" value="Periplasmic binding protein-like II"/>
    <property type="match status" value="1"/>
</dbReference>
<dbReference type="FunFam" id="1.10.10.10:FF:000001">
    <property type="entry name" value="LysR family transcriptional regulator"/>
    <property type="match status" value="1"/>
</dbReference>
<dbReference type="KEGG" id="pnp:IJ22_13950"/>
<gene>
    <name evidence="5" type="ORF">IJ22_13950</name>
</gene>
<dbReference type="SUPFAM" id="SSF46785">
    <property type="entry name" value="Winged helix' DNA-binding domain"/>
    <property type="match status" value="1"/>
</dbReference>
<dbReference type="InterPro" id="IPR036388">
    <property type="entry name" value="WH-like_DNA-bd_sf"/>
</dbReference>